<feature type="region of interest" description="Disordered" evidence="1">
    <location>
        <begin position="24"/>
        <end position="125"/>
    </location>
</feature>
<dbReference type="AlphaFoldDB" id="S3D9G0"/>
<dbReference type="HOGENOM" id="CLU_292569_0_0_1"/>
<evidence type="ECO:0000256" key="1">
    <source>
        <dbReference type="SAM" id="MobiDB-lite"/>
    </source>
</evidence>
<feature type="compositionally biased region" description="Polar residues" evidence="1">
    <location>
        <begin position="702"/>
        <end position="714"/>
    </location>
</feature>
<feature type="region of interest" description="Disordered" evidence="1">
    <location>
        <begin position="823"/>
        <end position="924"/>
    </location>
</feature>
<feature type="compositionally biased region" description="Low complexity" evidence="1">
    <location>
        <begin position="28"/>
        <end position="58"/>
    </location>
</feature>
<evidence type="ECO:0008006" key="4">
    <source>
        <dbReference type="Google" id="ProtNLM"/>
    </source>
</evidence>
<dbReference type="Proteomes" id="UP000016922">
    <property type="component" value="Unassembled WGS sequence"/>
</dbReference>
<keyword evidence="3" id="KW-1185">Reference proteome</keyword>
<dbReference type="OrthoDB" id="5326346at2759"/>
<feature type="compositionally biased region" description="Basic and acidic residues" evidence="1">
    <location>
        <begin position="107"/>
        <end position="118"/>
    </location>
</feature>
<protein>
    <recommendedName>
        <fullName evidence="4">BTB domain-containing protein</fullName>
    </recommendedName>
</protein>
<organism evidence="2 3">
    <name type="scientific">Glarea lozoyensis (strain ATCC 20868 / MF5171)</name>
    <dbReference type="NCBI Taxonomy" id="1116229"/>
    <lineage>
        <taxon>Eukaryota</taxon>
        <taxon>Fungi</taxon>
        <taxon>Dikarya</taxon>
        <taxon>Ascomycota</taxon>
        <taxon>Pezizomycotina</taxon>
        <taxon>Leotiomycetes</taxon>
        <taxon>Helotiales</taxon>
        <taxon>Helotiaceae</taxon>
        <taxon>Glarea</taxon>
    </lineage>
</organism>
<feature type="compositionally biased region" description="Polar residues" evidence="1">
    <location>
        <begin position="677"/>
        <end position="693"/>
    </location>
</feature>
<feature type="compositionally biased region" description="Low complexity" evidence="1">
    <location>
        <begin position="961"/>
        <end position="978"/>
    </location>
</feature>
<dbReference type="KEGG" id="glz:GLAREA_09752"/>
<dbReference type="EMBL" id="KE145368">
    <property type="protein sequence ID" value="EPE28631.1"/>
    <property type="molecule type" value="Genomic_DNA"/>
</dbReference>
<reference evidence="2 3" key="1">
    <citation type="journal article" date="2013" name="BMC Genomics">
        <title>Genomics-driven discovery of the pneumocandin biosynthetic gene cluster in the fungus Glarea lozoyensis.</title>
        <authorList>
            <person name="Chen L."/>
            <person name="Yue Q."/>
            <person name="Zhang X."/>
            <person name="Xiang M."/>
            <person name="Wang C."/>
            <person name="Li S."/>
            <person name="Che Y."/>
            <person name="Ortiz-Lopez F.J."/>
            <person name="Bills G.F."/>
            <person name="Liu X."/>
            <person name="An Z."/>
        </authorList>
    </citation>
    <scope>NUCLEOTIDE SEQUENCE [LARGE SCALE GENOMIC DNA]</scope>
    <source>
        <strain evidence="3">ATCC 20868 / MF5171</strain>
    </source>
</reference>
<gene>
    <name evidence="2" type="ORF">GLAREA_09752</name>
</gene>
<accession>S3D9G0</accession>
<dbReference type="eggNOG" id="ENOG502S8FX">
    <property type="taxonomic scope" value="Eukaryota"/>
</dbReference>
<name>S3D9G0_GLAL2</name>
<feature type="region of interest" description="Disordered" evidence="1">
    <location>
        <begin position="475"/>
        <end position="781"/>
    </location>
</feature>
<evidence type="ECO:0000313" key="2">
    <source>
        <dbReference type="EMBL" id="EPE28631.1"/>
    </source>
</evidence>
<feature type="compositionally biased region" description="Polar residues" evidence="1">
    <location>
        <begin position="606"/>
        <end position="642"/>
    </location>
</feature>
<feature type="compositionally biased region" description="Polar residues" evidence="1">
    <location>
        <begin position="581"/>
        <end position="599"/>
    </location>
</feature>
<dbReference type="CDD" id="cd18186">
    <property type="entry name" value="BTB_POZ_ZBTB_KLHL-like"/>
    <property type="match status" value="1"/>
</dbReference>
<feature type="compositionally biased region" description="Polar residues" evidence="1">
    <location>
        <begin position="514"/>
        <end position="536"/>
    </location>
</feature>
<feature type="compositionally biased region" description="Basic and acidic residues" evidence="1">
    <location>
        <begin position="743"/>
        <end position="760"/>
    </location>
</feature>
<proteinExistence type="predicted"/>
<feature type="compositionally biased region" description="Basic and acidic residues" evidence="1">
    <location>
        <begin position="828"/>
        <end position="846"/>
    </location>
</feature>
<feature type="compositionally biased region" description="Basic residues" evidence="1">
    <location>
        <begin position="1027"/>
        <end position="1041"/>
    </location>
</feature>
<dbReference type="RefSeq" id="XP_008084539.1">
    <property type="nucleotide sequence ID" value="XM_008086348.1"/>
</dbReference>
<feature type="region of interest" description="Disordered" evidence="1">
    <location>
        <begin position="961"/>
        <end position="1041"/>
    </location>
</feature>
<sequence>MEPDVLVFMPKRGDVTLKLIRNVQQEIDSPSSSRSSSFSSDSSSRSGSSSTVGKASTSFEDRNGGVDGNAPPGSEEIDIDENEFFFAPDPPVGDDSPLYPPPPRARRGSDESSRRDRSASPPASFWASLKRQQKEHGLINPIEDPVKNPVKVSVKRSRPKKTITVQQEVHCVVSSRHMMLASEHFEKLLSSETREGRTLKSTGHVTIPMTVDPDTLIILLQIIHGKTREVPRQVSLDLLRKLAIMVNDFGMLASVEFFADTWIDHSKREGLPASYTEDVLSWLFVSFVFGRPEEFKDMANISQRECDEKFVDNAQEIHLPGGIVDAIKQGRQTAINTVISVIHKLITKYMDGTTHCEVGMDDNMRFACDAMLLGSLMKGSHKIGIWPKPEAPFNGQKYNELAKAIRGIKMLDVCGKSAGRKWSSYGGFEGNAHELENFIDNELKAVEENLGSLDLESFSSENVGTWQNFKSYIVPQATPPQSPKVERREATPSQDSVTSPRERIMSPKPVAPQQEISRSIHSSLQQEVLGSRQGSPQPEVLRNTHISSQPEILRNTRMSPQPEAPRHTYVSPQPENPRHAQVSSQPEIQRNSHVSSQPESPIHAHVSQQPENPRRVQVSSQPEVPRNTRVSPQPEIQRQIYVSPQPEMPRHVQILSQSESPRYSYASPQPEGLRSVHASSQQEVPRSTHASPQPESPRHTHVSPQIENSRNTYVPPQPEVLRNTYVAPQPEVKRNTHILPQPDIRRSTNVESELPTRRDSQLNQNSQGIMGRPRGSSGEEDIKHVQREEIRKAQVLRDRPASMIEQPASTAPKEGIRHSYMHQVNKPRQAEDDTGSRTERPIEPVKKGFFAEVKSTVLPEMVQQSPNEERSNPLGKTPSPAASKEKIVYPSIFEPPKTELPKIPSKTPHHQLPKRDPSPPTSHFDYTIRKAHMIATARPEINSQASSETIRSNHTVASTHSLASTHSTASNHTVTSNAPKTTKESITNSINFRQPPKEEPQDMGIGGGATTEEESDIWIPPNTQGYKARKSNKKRFAVNRF</sequence>
<evidence type="ECO:0000313" key="3">
    <source>
        <dbReference type="Proteomes" id="UP000016922"/>
    </source>
</evidence>
<dbReference type="GeneID" id="19468799"/>